<evidence type="ECO:0000313" key="1">
    <source>
        <dbReference type="EMBL" id="MDQ2065867.1"/>
    </source>
</evidence>
<reference evidence="1 2" key="1">
    <citation type="submission" date="2023-08" db="EMBL/GenBank/DDBJ databases">
        <title>Characterization of two Paracoccaceae strains isolated from Phycosphere and proposal of Xinfangfangia lacusdiani sp. nov.</title>
        <authorList>
            <person name="Deng Y."/>
            <person name="Zhang Y.Q."/>
        </authorList>
    </citation>
    <scope>NUCLEOTIDE SEQUENCE [LARGE SCALE GENOMIC DNA]</scope>
    <source>
        <strain evidence="1 2">CPCC 101601</strain>
    </source>
</reference>
<dbReference type="RefSeq" id="WP_306679551.1">
    <property type="nucleotide sequence ID" value="NZ_JAVDBT010000004.1"/>
</dbReference>
<name>A0ABU0VVU6_9RHOB</name>
<gene>
    <name evidence="1" type="ORF">Q9295_05755</name>
</gene>
<comment type="caution">
    <text evidence="1">The sequence shown here is derived from an EMBL/GenBank/DDBJ whole genome shotgun (WGS) entry which is preliminary data.</text>
</comment>
<dbReference type="EMBL" id="JAVDBT010000004">
    <property type="protein sequence ID" value="MDQ2065867.1"/>
    <property type="molecule type" value="Genomic_DNA"/>
</dbReference>
<keyword evidence="2" id="KW-1185">Reference proteome</keyword>
<evidence type="ECO:0008006" key="3">
    <source>
        <dbReference type="Google" id="ProtNLM"/>
    </source>
</evidence>
<accession>A0ABU0VVU6</accession>
<evidence type="ECO:0000313" key="2">
    <source>
        <dbReference type="Proteomes" id="UP001239680"/>
    </source>
</evidence>
<proteinExistence type="predicted"/>
<dbReference type="Proteomes" id="UP001239680">
    <property type="component" value="Unassembled WGS sequence"/>
</dbReference>
<sequence>MTAIFFIVDGPRLQAQSALLVASLAQYRARDECLIGYAPPQSLHDLPSSLRDLYARAEVDLREIAPVPQSPSARNFAAKRLGQALSAWQ</sequence>
<organism evidence="1 2">
    <name type="scientific">Pseudogemmobacter lacusdianii</name>
    <dbReference type="NCBI Taxonomy" id="3069608"/>
    <lineage>
        <taxon>Bacteria</taxon>
        <taxon>Pseudomonadati</taxon>
        <taxon>Pseudomonadota</taxon>
        <taxon>Alphaproteobacteria</taxon>
        <taxon>Rhodobacterales</taxon>
        <taxon>Paracoccaceae</taxon>
        <taxon>Pseudogemmobacter</taxon>
    </lineage>
</organism>
<protein>
    <recommendedName>
        <fullName evidence="3">Universal stress protein</fullName>
    </recommendedName>
</protein>